<gene>
    <name evidence="1" type="ORF">GP2143_14136</name>
</gene>
<evidence type="ECO:0000313" key="2">
    <source>
        <dbReference type="Proteomes" id="UP000004931"/>
    </source>
</evidence>
<proteinExistence type="predicted"/>
<reference evidence="1 2" key="1">
    <citation type="journal article" date="2010" name="J. Bacteriol.">
        <title>Genome sequence of the oligotrophic marine Gammaproteobacterium HTCC2143, isolated from the Oregon Coast.</title>
        <authorList>
            <person name="Oh H.M."/>
            <person name="Kang I."/>
            <person name="Ferriera S."/>
            <person name="Giovannoni S.J."/>
            <person name="Cho J.C."/>
        </authorList>
    </citation>
    <scope>NUCLEOTIDE SEQUENCE [LARGE SCALE GENOMIC DNA]</scope>
    <source>
        <strain evidence="1 2">HTCC2143</strain>
    </source>
</reference>
<protein>
    <submittedName>
        <fullName evidence="1">Uncharacterized protein</fullName>
    </submittedName>
</protein>
<dbReference type="AlphaFoldDB" id="A0Y8E7"/>
<sequence length="42" mass="4609">MGTVFGGSAELYEELAENLLANSDKPLTDIGQRLFFQDLSAF</sequence>
<evidence type="ECO:0000313" key="1">
    <source>
        <dbReference type="EMBL" id="EAW32401.1"/>
    </source>
</evidence>
<comment type="caution">
    <text evidence="1">The sequence shown here is derived from an EMBL/GenBank/DDBJ whole genome shotgun (WGS) entry which is preliminary data.</text>
</comment>
<dbReference type="EMBL" id="AAVT01000001">
    <property type="protein sequence ID" value="EAW32401.1"/>
    <property type="molecule type" value="Genomic_DNA"/>
</dbReference>
<accession>A0Y8E7</accession>
<organism evidence="1 2">
    <name type="scientific">marine gamma proteobacterium HTCC2143</name>
    <dbReference type="NCBI Taxonomy" id="247633"/>
    <lineage>
        <taxon>Bacteria</taxon>
        <taxon>Pseudomonadati</taxon>
        <taxon>Pseudomonadota</taxon>
        <taxon>Gammaproteobacteria</taxon>
        <taxon>Cellvibrionales</taxon>
        <taxon>Spongiibacteraceae</taxon>
        <taxon>BD1-7 clade</taxon>
    </lineage>
</organism>
<name>A0Y8E7_9GAMM</name>
<keyword evidence="2" id="KW-1185">Reference proteome</keyword>
<dbReference type="Proteomes" id="UP000004931">
    <property type="component" value="Unassembled WGS sequence"/>
</dbReference>